<dbReference type="AlphaFoldDB" id="A0A511F6N3"/>
<evidence type="ECO:0000256" key="2">
    <source>
        <dbReference type="ARBA" id="ARBA00010838"/>
    </source>
</evidence>
<keyword evidence="13" id="KW-1185">Reference proteome</keyword>
<organism evidence="12 13">
    <name type="scientific">Cellulomonas hominis</name>
    <dbReference type="NCBI Taxonomy" id="156981"/>
    <lineage>
        <taxon>Bacteria</taxon>
        <taxon>Bacillati</taxon>
        <taxon>Actinomycetota</taxon>
        <taxon>Actinomycetes</taxon>
        <taxon>Micrococcales</taxon>
        <taxon>Cellulomonadaceae</taxon>
        <taxon>Cellulomonas</taxon>
    </lineage>
</organism>
<dbReference type="EC" id="3.2.1.21" evidence="3 11"/>
<keyword evidence="8" id="KW-0624">Polysaccharide degradation</keyword>
<gene>
    <name evidence="12" type="ORF">CHO01_00680</name>
</gene>
<feature type="binding site" evidence="10">
    <location>
        <position position="425"/>
    </location>
    <ligand>
        <name>substrate</name>
    </ligand>
</feature>
<name>A0A511F6N3_9CELL</name>
<feature type="active site" description="Nucleophile" evidence="9">
    <location>
        <position position="376"/>
    </location>
</feature>
<dbReference type="EMBL" id="BJVQ01000001">
    <property type="protein sequence ID" value="GEL44952.1"/>
    <property type="molecule type" value="Genomic_DNA"/>
</dbReference>
<reference evidence="12 13" key="1">
    <citation type="submission" date="2019-07" db="EMBL/GenBank/DDBJ databases">
        <title>Whole genome shotgun sequence of Cellulomonas hominis NBRC 16055.</title>
        <authorList>
            <person name="Hosoyama A."/>
            <person name="Uohara A."/>
            <person name="Ohji S."/>
            <person name="Ichikawa N."/>
        </authorList>
    </citation>
    <scope>NUCLEOTIDE SEQUENCE [LARGE SCALE GENOMIC DNA]</scope>
    <source>
        <strain evidence="12 13">NBRC 16055</strain>
    </source>
</reference>
<keyword evidence="5" id="KW-0136">Cellulose degradation</keyword>
<keyword evidence="4 11" id="KW-0378">Hydrolase</keyword>
<feature type="binding site" evidence="10">
    <location>
        <position position="177"/>
    </location>
    <ligand>
        <name>substrate</name>
    </ligand>
</feature>
<dbReference type="InterPro" id="IPR017736">
    <property type="entry name" value="Glyco_hydro_1_beta-glucosidase"/>
</dbReference>
<dbReference type="InterPro" id="IPR001360">
    <property type="entry name" value="Glyco_hydro_1"/>
</dbReference>
<dbReference type="PANTHER" id="PTHR10353">
    <property type="entry name" value="GLYCOSYL HYDROLASE"/>
    <property type="match status" value="1"/>
</dbReference>
<sequence length="489" mass="52541">MTPRHLTPAPWKDPAVPRDLPPGFRFGAATSAYQVEGAWDADGKGPSIWDEFTSRPGVIRNGDTGRVAIDHYHRYAEDAALLTGLDDYRFSISWPRVVPGGTGPVNPAGLDFYDRLVDALLAAGVRPVPTLYHWDLPLALQADGGWLDRRTAHAFADYAGHVVDRLGDRVHDWLTLNEINVHTLYGHGLTDHAPALGLGLGALAAGHHQLLAHGLGTAVLRAAGPGHRVGIAQQHFPVEAASDAPEDVAAAELFRVVTNWAYSDPILLGRYPEGVEELLPVHGGALDADLAVIAAPLDVYGVNYYEPARVEAPRAGKDYRGVMEVDVPDGLPFSPVPVDCAERTDFGWAVVPEALTAVLVALRDRYPGLPPVVVTEFGASYRDPDPDPVTGRVADPRRVAFLDAHLGAVADAVAAGVDVRGAYVWSAFDNVEWAAGFEERFGLVHVDRATQARTPKDSWSWWLGVSAEQRARDAAAGRRTPPPAAAPVP</sequence>
<dbReference type="GO" id="GO:0008422">
    <property type="term" value="F:beta-glucosidase activity"/>
    <property type="evidence" value="ECO:0007669"/>
    <property type="project" value="UniProtKB-EC"/>
</dbReference>
<dbReference type="PROSITE" id="PS00653">
    <property type="entry name" value="GLYCOSYL_HYDROL_F1_2"/>
    <property type="match status" value="1"/>
</dbReference>
<evidence type="ECO:0000256" key="3">
    <source>
        <dbReference type="ARBA" id="ARBA00012744"/>
    </source>
</evidence>
<keyword evidence="7 11" id="KW-0326">Glycosidase</keyword>
<proteinExistence type="inferred from homology"/>
<evidence type="ECO:0000256" key="7">
    <source>
        <dbReference type="ARBA" id="ARBA00023295"/>
    </source>
</evidence>
<accession>A0A511F6N3</accession>
<comment type="catalytic activity">
    <reaction evidence="1 11">
        <text>Hydrolysis of terminal, non-reducing beta-D-glucosyl residues with release of beta-D-glucose.</text>
        <dbReference type="EC" id="3.2.1.21"/>
    </reaction>
</comment>
<dbReference type="NCBIfam" id="TIGR03356">
    <property type="entry name" value="BGL"/>
    <property type="match status" value="1"/>
</dbReference>
<dbReference type="InterPro" id="IPR033132">
    <property type="entry name" value="GH_1_N_CS"/>
</dbReference>
<evidence type="ECO:0000256" key="4">
    <source>
        <dbReference type="ARBA" id="ARBA00022801"/>
    </source>
</evidence>
<dbReference type="GO" id="GO:0005829">
    <property type="term" value="C:cytosol"/>
    <property type="evidence" value="ECO:0007669"/>
    <property type="project" value="TreeGrafter"/>
</dbReference>
<evidence type="ECO:0000256" key="9">
    <source>
        <dbReference type="PIRSR" id="PIRSR617736-1"/>
    </source>
</evidence>
<dbReference type="GO" id="GO:0030245">
    <property type="term" value="P:cellulose catabolic process"/>
    <property type="evidence" value="ECO:0007669"/>
    <property type="project" value="UniProtKB-KW"/>
</dbReference>
<feature type="binding site" evidence="10">
    <location>
        <position position="133"/>
    </location>
    <ligand>
        <name>substrate</name>
    </ligand>
</feature>
<feature type="binding site" evidence="10">
    <location>
        <position position="34"/>
    </location>
    <ligand>
        <name>substrate</name>
    </ligand>
</feature>
<dbReference type="InterPro" id="IPR017853">
    <property type="entry name" value="GH"/>
</dbReference>
<evidence type="ECO:0000256" key="11">
    <source>
        <dbReference type="RuleBase" id="RU361175"/>
    </source>
</evidence>
<dbReference type="FunFam" id="3.20.20.80:FF:000004">
    <property type="entry name" value="Beta-glucosidase 6-phospho-beta-glucosidase"/>
    <property type="match status" value="1"/>
</dbReference>
<dbReference type="Pfam" id="PF00232">
    <property type="entry name" value="Glyco_hydro_1"/>
    <property type="match status" value="1"/>
</dbReference>
<feature type="binding site" evidence="10">
    <location>
        <position position="305"/>
    </location>
    <ligand>
        <name>substrate</name>
    </ligand>
</feature>
<evidence type="ECO:0000313" key="13">
    <source>
        <dbReference type="Proteomes" id="UP000321723"/>
    </source>
</evidence>
<evidence type="ECO:0000256" key="10">
    <source>
        <dbReference type="PIRSR" id="PIRSR617736-2"/>
    </source>
</evidence>
<evidence type="ECO:0000313" key="12">
    <source>
        <dbReference type="EMBL" id="GEL44952.1"/>
    </source>
</evidence>
<feature type="active site" description="Proton donor" evidence="9">
    <location>
        <position position="178"/>
    </location>
</feature>
<dbReference type="PANTHER" id="PTHR10353:SF36">
    <property type="entry name" value="LP05116P"/>
    <property type="match status" value="1"/>
</dbReference>
<dbReference type="SUPFAM" id="SSF51445">
    <property type="entry name" value="(Trans)glycosidases"/>
    <property type="match status" value="1"/>
</dbReference>
<keyword evidence="6" id="KW-0119">Carbohydrate metabolism</keyword>
<comment type="caution">
    <text evidence="12">The sequence shown here is derived from an EMBL/GenBank/DDBJ whole genome shotgun (WGS) entry which is preliminary data.</text>
</comment>
<evidence type="ECO:0000256" key="1">
    <source>
        <dbReference type="ARBA" id="ARBA00000448"/>
    </source>
</evidence>
<evidence type="ECO:0000256" key="6">
    <source>
        <dbReference type="ARBA" id="ARBA00023277"/>
    </source>
</evidence>
<dbReference type="Gene3D" id="3.20.20.80">
    <property type="entry name" value="Glycosidases"/>
    <property type="match status" value="1"/>
</dbReference>
<feature type="binding site" evidence="10">
    <location>
        <begin position="432"/>
        <end position="433"/>
    </location>
    <ligand>
        <name>substrate</name>
    </ligand>
</feature>
<evidence type="ECO:0000256" key="8">
    <source>
        <dbReference type="ARBA" id="ARBA00023326"/>
    </source>
</evidence>
<dbReference type="Proteomes" id="UP000321723">
    <property type="component" value="Unassembled WGS sequence"/>
</dbReference>
<protein>
    <recommendedName>
        <fullName evidence="3 11">Beta-glucosidase</fullName>
        <ecNumber evidence="3 11">3.2.1.21</ecNumber>
    </recommendedName>
</protein>
<comment type="similarity">
    <text evidence="2 11">Belongs to the glycosyl hydrolase 1 family.</text>
</comment>
<evidence type="ECO:0000256" key="5">
    <source>
        <dbReference type="ARBA" id="ARBA00023001"/>
    </source>
</evidence>
<dbReference type="PRINTS" id="PR00131">
    <property type="entry name" value="GLHYDRLASE1"/>
</dbReference>